<dbReference type="InterPro" id="IPR039421">
    <property type="entry name" value="Type_1_exporter"/>
</dbReference>
<comment type="caution">
    <text evidence="7">The sequence shown here is derived from an EMBL/GenBank/DDBJ whole genome shotgun (WGS) entry which is preliminary data.</text>
</comment>
<accession>A0AAN5CT80</accession>
<keyword evidence="8" id="KW-1185">Reference proteome</keyword>
<dbReference type="PROSITE" id="PS50929">
    <property type="entry name" value="ABC_TM1F"/>
    <property type="match status" value="1"/>
</dbReference>
<sequence>SFTIKNLFILRGDLSDEENEIDPCSTWELFRFASTRHKLCFVIGLLCTALTGLFMPLNQVLGGLVARAYLQEPNAEGNESVLSAVLVVVYIYVGATLIQFIFNYIQQYLILTVTNEIVDRLRREYVAAVLRLDAESLDATSPGKLSSELNENIDKIRDGLGEKFALVIRSTCIFLSSLITSFVYNWKVSLVLLPLGPIGVIVTGLSGRFTARSIKRQMDTSSRGASLVEESVMNVKTVA</sequence>
<evidence type="ECO:0000313" key="7">
    <source>
        <dbReference type="EMBL" id="GMR50303.1"/>
    </source>
</evidence>
<dbReference type="Gene3D" id="1.20.1560.10">
    <property type="entry name" value="ABC transporter type 1, transmembrane domain"/>
    <property type="match status" value="1"/>
</dbReference>
<feature type="transmembrane region" description="Helical" evidence="5">
    <location>
        <begin position="164"/>
        <end position="184"/>
    </location>
</feature>
<dbReference type="EMBL" id="BTRK01000004">
    <property type="protein sequence ID" value="GMR50303.1"/>
    <property type="molecule type" value="Genomic_DNA"/>
</dbReference>
<name>A0AAN5CT80_9BILA</name>
<dbReference type="SUPFAM" id="SSF90123">
    <property type="entry name" value="ABC transporter transmembrane region"/>
    <property type="match status" value="1"/>
</dbReference>
<dbReference type="InterPro" id="IPR036640">
    <property type="entry name" value="ABC1_TM_sf"/>
</dbReference>
<feature type="domain" description="ABC transmembrane type-1" evidence="6">
    <location>
        <begin position="42"/>
        <end position="239"/>
    </location>
</feature>
<comment type="subcellular location">
    <subcellularLocation>
        <location evidence="1">Membrane</location>
        <topology evidence="1">Multi-pass membrane protein</topology>
    </subcellularLocation>
</comment>
<reference evidence="8" key="1">
    <citation type="submission" date="2022-10" db="EMBL/GenBank/DDBJ databases">
        <title>Genome assembly of Pristionchus species.</title>
        <authorList>
            <person name="Yoshida K."/>
            <person name="Sommer R.J."/>
        </authorList>
    </citation>
    <scope>NUCLEOTIDE SEQUENCE [LARGE SCALE GENOMIC DNA]</scope>
    <source>
        <strain evidence="8">RS5460</strain>
    </source>
</reference>
<evidence type="ECO:0000256" key="5">
    <source>
        <dbReference type="SAM" id="Phobius"/>
    </source>
</evidence>
<dbReference type="Pfam" id="PF00664">
    <property type="entry name" value="ABC_membrane"/>
    <property type="match status" value="1"/>
</dbReference>
<dbReference type="PANTHER" id="PTHR43394:SF22">
    <property type="entry name" value="ABC TRANSMEMBRANE TYPE-1 DOMAIN-CONTAINING PROTEIN"/>
    <property type="match status" value="1"/>
</dbReference>
<protein>
    <recommendedName>
        <fullName evidence="6">ABC transmembrane type-1 domain-containing protein</fullName>
    </recommendedName>
</protein>
<keyword evidence="4 5" id="KW-0472">Membrane</keyword>
<evidence type="ECO:0000313" key="8">
    <source>
        <dbReference type="Proteomes" id="UP001328107"/>
    </source>
</evidence>
<proteinExistence type="predicted"/>
<feature type="transmembrane region" description="Helical" evidence="5">
    <location>
        <begin position="81"/>
        <end position="102"/>
    </location>
</feature>
<keyword evidence="2 5" id="KW-0812">Transmembrane</keyword>
<evidence type="ECO:0000259" key="6">
    <source>
        <dbReference type="PROSITE" id="PS50929"/>
    </source>
</evidence>
<dbReference type="InterPro" id="IPR011527">
    <property type="entry name" value="ABC1_TM_dom"/>
</dbReference>
<keyword evidence="3 5" id="KW-1133">Transmembrane helix</keyword>
<evidence type="ECO:0000256" key="3">
    <source>
        <dbReference type="ARBA" id="ARBA00022989"/>
    </source>
</evidence>
<feature type="non-terminal residue" evidence="7">
    <location>
        <position position="239"/>
    </location>
</feature>
<organism evidence="7 8">
    <name type="scientific">Pristionchus mayeri</name>
    <dbReference type="NCBI Taxonomy" id="1317129"/>
    <lineage>
        <taxon>Eukaryota</taxon>
        <taxon>Metazoa</taxon>
        <taxon>Ecdysozoa</taxon>
        <taxon>Nematoda</taxon>
        <taxon>Chromadorea</taxon>
        <taxon>Rhabditida</taxon>
        <taxon>Rhabditina</taxon>
        <taxon>Diplogasteromorpha</taxon>
        <taxon>Diplogasteroidea</taxon>
        <taxon>Neodiplogasteridae</taxon>
        <taxon>Pristionchus</taxon>
    </lineage>
</organism>
<evidence type="ECO:0000256" key="1">
    <source>
        <dbReference type="ARBA" id="ARBA00004141"/>
    </source>
</evidence>
<evidence type="ECO:0000256" key="2">
    <source>
        <dbReference type="ARBA" id="ARBA00022692"/>
    </source>
</evidence>
<dbReference type="AlphaFoldDB" id="A0AAN5CT80"/>
<gene>
    <name evidence="7" type="ORF">PMAYCL1PPCAC_20498</name>
</gene>
<dbReference type="GO" id="GO:0140359">
    <property type="term" value="F:ABC-type transporter activity"/>
    <property type="evidence" value="ECO:0007669"/>
    <property type="project" value="InterPro"/>
</dbReference>
<evidence type="ECO:0000256" key="4">
    <source>
        <dbReference type="ARBA" id="ARBA00023136"/>
    </source>
</evidence>
<feature type="transmembrane region" description="Helical" evidence="5">
    <location>
        <begin position="39"/>
        <end position="61"/>
    </location>
</feature>
<dbReference type="PANTHER" id="PTHR43394">
    <property type="entry name" value="ATP-DEPENDENT PERMEASE MDL1, MITOCHONDRIAL"/>
    <property type="match status" value="1"/>
</dbReference>
<dbReference type="GO" id="GO:0005524">
    <property type="term" value="F:ATP binding"/>
    <property type="evidence" value="ECO:0007669"/>
    <property type="project" value="InterPro"/>
</dbReference>
<feature type="non-terminal residue" evidence="7">
    <location>
        <position position="1"/>
    </location>
</feature>
<feature type="transmembrane region" description="Helical" evidence="5">
    <location>
        <begin position="190"/>
        <end position="211"/>
    </location>
</feature>
<dbReference type="GO" id="GO:0016020">
    <property type="term" value="C:membrane"/>
    <property type="evidence" value="ECO:0007669"/>
    <property type="project" value="UniProtKB-SubCell"/>
</dbReference>
<dbReference type="Proteomes" id="UP001328107">
    <property type="component" value="Unassembled WGS sequence"/>
</dbReference>